<dbReference type="Gene3D" id="1.10.10.10">
    <property type="entry name" value="Winged helix-like DNA-binding domain superfamily/Winged helix DNA-binding domain"/>
    <property type="match status" value="1"/>
</dbReference>
<dbReference type="SMART" id="SM00421">
    <property type="entry name" value="HTH_LUXR"/>
    <property type="match status" value="1"/>
</dbReference>
<dbReference type="SUPFAM" id="SSF52540">
    <property type="entry name" value="P-loop containing nucleoside triphosphate hydrolases"/>
    <property type="match status" value="1"/>
</dbReference>
<evidence type="ECO:0000256" key="1">
    <source>
        <dbReference type="ARBA" id="ARBA00023015"/>
    </source>
</evidence>
<keyword evidence="3" id="KW-0804">Transcription</keyword>
<dbReference type="Pfam" id="PF00196">
    <property type="entry name" value="GerE"/>
    <property type="match status" value="1"/>
</dbReference>
<dbReference type="PANTHER" id="PTHR44688">
    <property type="entry name" value="DNA-BINDING TRANSCRIPTIONAL ACTIVATOR DEVR_DOSR"/>
    <property type="match status" value="1"/>
</dbReference>
<evidence type="ECO:0000256" key="3">
    <source>
        <dbReference type="ARBA" id="ARBA00023163"/>
    </source>
</evidence>
<evidence type="ECO:0000259" key="5">
    <source>
        <dbReference type="PROSITE" id="PS50043"/>
    </source>
</evidence>
<dbReference type="InterPro" id="IPR003593">
    <property type="entry name" value="AAA+_ATPase"/>
</dbReference>
<feature type="domain" description="HTH luxR-type" evidence="5">
    <location>
        <begin position="896"/>
        <end position="961"/>
    </location>
</feature>
<keyword evidence="1" id="KW-0805">Transcription regulation</keyword>
<dbReference type="CDD" id="cd00009">
    <property type="entry name" value="AAA"/>
    <property type="match status" value="1"/>
</dbReference>
<dbReference type="PRINTS" id="PR00038">
    <property type="entry name" value="HTHLUXR"/>
</dbReference>
<organism evidence="6 7">
    <name type="scientific">Crystallibacter crystallopoietes</name>
    <dbReference type="NCBI Taxonomy" id="37928"/>
    <lineage>
        <taxon>Bacteria</taxon>
        <taxon>Bacillati</taxon>
        <taxon>Actinomycetota</taxon>
        <taxon>Actinomycetes</taxon>
        <taxon>Micrococcales</taxon>
        <taxon>Micrococcaceae</taxon>
        <taxon>Crystallibacter</taxon>
    </lineage>
</organism>
<dbReference type="PROSITE" id="PS50043">
    <property type="entry name" value="HTH_LUXR_2"/>
    <property type="match status" value="1"/>
</dbReference>
<keyword evidence="2 6" id="KW-0238">DNA-binding</keyword>
<name>A0A1H0ZX51_9MICC</name>
<dbReference type="InterPro" id="IPR000792">
    <property type="entry name" value="Tscrpt_reg_LuxR_C"/>
</dbReference>
<dbReference type="EMBL" id="FNKH01000002">
    <property type="protein sequence ID" value="SDQ32054.1"/>
    <property type="molecule type" value="Genomic_DNA"/>
</dbReference>
<evidence type="ECO:0000313" key="6">
    <source>
        <dbReference type="EMBL" id="SDQ32054.1"/>
    </source>
</evidence>
<dbReference type="Pfam" id="PF13191">
    <property type="entry name" value="AAA_16"/>
    <property type="match status" value="1"/>
</dbReference>
<dbReference type="GO" id="GO:0003677">
    <property type="term" value="F:DNA binding"/>
    <property type="evidence" value="ECO:0007669"/>
    <property type="project" value="UniProtKB-KW"/>
</dbReference>
<gene>
    <name evidence="6" type="ORF">SAMN04489742_0620</name>
</gene>
<dbReference type="Proteomes" id="UP000181917">
    <property type="component" value="Unassembled WGS sequence"/>
</dbReference>
<dbReference type="SMART" id="SM00382">
    <property type="entry name" value="AAA"/>
    <property type="match status" value="1"/>
</dbReference>
<evidence type="ECO:0000256" key="4">
    <source>
        <dbReference type="SAM" id="MobiDB-lite"/>
    </source>
</evidence>
<feature type="region of interest" description="Disordered" evidence="4">
    <location>
        <begin position="303"/>
        <end position="348"/>
    </location>
</feature>
<dbReference type="InterPro" id="IPR027417">
    <property type="entry name" value="P-loop_NTPase"/>
</dbReference>
<dbReference type="PROSITE" id="PS00622">
    <property type="entry name" value="HTH_LUXR_1"/>
    <property type="match status" value="1"/>
</dbReference>
<dbReference type="InterPro" id="IPR036388">
    <property type="entry name" value="WH-like_DNA-bd_sf"/>
</dbReference>
<dbReference type="InterPro" id="IPR041664">
    <property type="entry name" value="AAA_16"/>
</dbReference>
<protein>
    <submittedName>
        <fullName evidence="6">DNA-binding response regulator, NarL/FixJ family, contains REC and HTH domains</fullName>
    </submittedName>
</protein>
<dbReference type="Gene3D" id="3.40.50.300">
    <property type="entry name" value="P-loop containing nucleotide triphosphate hydrolases"/>
    <property type="match status" value="1"/>
</dbReference>
<dbReference type="PANTHER" id="PTHR44688:SF16">
    <property type="entry name" value="DNA-BINDING TRANSCRIPTIONAL ACTIVATOR DEVR_DOSR"/>
    <property type="match status" value="1"/>
</dbReference>
<dbReference type="RefSeq" id="WP_211482274.1">
    <property type="nucleotide sequence ID" value="NZ_FNKH01000002.1"/>
</dbReference>
<reference evidence="6 7" key="1">
    <citation type="submission" date="2016-10" db="EMBL/GenBank/DDBJ databases">
        <authorList>
            <person name="de Groot N.N."/>
        </authorList>
    </citation>
    <scope>NUCLEOTIDE SEQUENCE [LARGE SCALE GENOMIC DNA]</scope>
    <source>
        <strain evidence="6 7">DSM 20117</strain>
    </source>
</reference>
<feature type="compositionally biased region" description="Acidic residues" evidence="4">
    <location>
        <begin position="303"/>
        <end position="312"/>
    </location>
</feature>
<dbReference type="CDD" id="cd06170">
    <property type="entry name" value="LuxR_C_like"/>
    <property type="match status" value="1"/>
</dbReference>
<accession>A0A1H0ZX51</accession>
<dbReference type="InterPro" id="IPR016032">
    <property type="entry name" value="Sig_transdc_resp-reg_C-effctor"/>
</dbReference>
<evidence type="ECO:0000313" key="7">
    <source>
        <dbReference type="Proteomes" id="UP000181917"/>
    </source>
</evidence>
<dbReference type="GO" id="GO:0006355">
    <property type="term" value="P:regulation of DNA-templated transcription"/>
    <property type="evidence" value="ECO:0007669"/>
    <property type="project" value="InterPro"/>
</dbReference>
<keyword evidence="7" id="KW-1185">Reference proteome</keyword>
<proteinExistence type="predicted"/>
<dbReference type="SUPFAM" id="SSF46894">
    <property type="entry name" value="C-terminal effector domain of the bipartite response regulators"/>
    <property type="match status" value="1"/>
</dbReference>
<dbReference type="AlphaFoldDB" id="A0A1H0ZX51"/>
<dbReference type="STRING" id="37928.SAMN04489742_0620"/>
<sequence length="983" mass="105572">MAAPPTLAALPALPALAGRERATAAVTAILSNAAIRGALIVGAPGIGKTAFLGHIAQALKADFRFIRLSGSAASLLDAPFAALGPLLGGEVPPAPDTPQVEVLRATLRFLSTHAETPVLLVDDAHELDPDSAGILAQLIVSGAVQALLAARPGNPLDSELAALRQDGLVEQCELAPLTVPEVHDVVRHVLGGPVLPAATRLLARNSGGHPRNLLALLAESRRLNRLVEHNGKWLPTGRFPETSELLQDMLREDLQRLAPAEQDAVYAVALAGPLRLRLLSRLAGGGHFERLQAGRLLEFDFEETDQDEDPDSDQNRNARPDPNRNTDPDQTRKARPDQNRAAAAEALSHSGPLIRLGPAYPAAAVRGVAPASTRRELYGRFTQILADEPELMPGGVEPARWALDAQLPLSEKTLLATAQQANRRHDLALALRAATVIESPRLAPAAEVEIVRIYLHQGYAGRALARLSKVLATSTDPAVLRDAVLLGQEVVVRTGAGAEQLSQLLRNWDIALTRRILKPEDRRFDRLLHHHAMQLEGRFAESIPGLWRLAVETEPEPDADPAQQHRNGQDRAIADEGLVAKTLLAEAALVTGDRQTSTDIATAVLRHMEREPDAGNVLQEGLTLRLIRCLIQAGHLAGAAAQLERYETDRPESLVVFGGTIEFLHGWLELRQGRVRASLDRLLLAVDALRMHDPHQLLGYALGLAADAAAMLNERDIVASCTSDFNEHLAHQRGSIHETMPLTAQARIAAVGATTQGVTAAVQELTGLAVRLAQLCRVTEETEVHLLLLRLGELGGLPRLRDLTAAPAGRENGLLHAFAQALLDKDADRILILARDAADAGYPLIAADAAAHGARFLAGEGQRDGQRNGKRARRREAARLVQQLQLPGMVASPLGESCAPRELTFRERDVATLVAQGMRSRDIAARLGVSVRTVEGHIYRIYDKLHVRTRGELAAVVLSGPQQVEPAALAPRDAVPAMQVGGG</sequence>
<feature type="compositionally biased region" description="Basic and acidic residues" evidence="4">
    <location>
        <begin position="313"/>
        <end position="338"/>
    </location>
</feature>
<evidence type="ECO:0000256" key="2">
    <source>
        <dbReference type="ARBA" id="ARBA00023125"/>
    </source>
</evidence>